<organism evidence="8">
    <name type="scientific">hydrothermal vent metagenome</name>
    <dbReference type="NCBI Taxonomy" id="652676"/>
    <lineage>
        <taxon>unclassified sequences</taxon>
        <taxon>metagenomes</taxon>
        <taxon>ecological metagenomes</taxon>
    </lineage>
</organism>
<dbReference type="NCBIfam" id="NF002060">
    <property type="entry name" value="PRK00892.1"/>
    <property type="match status" value="1"/>
</dbReference>
<proteinExistence type="inferred from homology"/>
<dbReference type="InterPro" id="IPR001451">
    <property type="entry name" value="Hexapep"/>
</dbReference>
<dbReference type="InterPro" id="IPR007691">
    <property type="entry name" value="LpxD"/>
</dbReference>
<dbReference type="PROSITE" id="PS00101">
    <property type="entry name" value="HEXAPEP_TRANSFERASES"/>
    <property type="match status" value="1"/>
</dbReference>
<dbReference type="HAMAP" id="MF_00523">
    <property type="entry name" value="LpxD"/>
    <property type="match status" value="1"/>
</dbReference>
<dbReference type="PANTHER" id="PTHR43378:SF2">
    <property type="entry name" value="UDP-3-O-ACYLGLUCOSAMINE N-ACYLTRANSFERASE 1, MITOCHONDRIAL-RELATED"/>
    <property type="match status" value="1"/>
</dbReference>
<keyword evidence="4" id="KW-0677">Repeat</keyword>
<keyword evidence="6 8" id="KW-0012">Acyltransferase</keyword>
<dbReference type="InterPro" id="IPR018357">
    <property type="entry name" value="Hexapep_transf_CS"/>
</dbReference>
<dbReference type="GO" id="GO:0009245">
    <property type="term" value="P:lipid A biosynthetic process"/>
    <property type="evidence" value="ECO:0007669"/>
    <property type="project" value="UniProtKB-KW"/>
</dbReference>
<evidence type="ECO:0000256" key="6">
    <source>
        <dbReference type="ARBA" id="ARBA00023315"/>
    </source>
</evidence>
<evidence type="ECO:0000256" key="3">
    <source>
        <dbReference type="ARBA" id="ARBA00022679"/>
    </source>
</evidence>
<dbReference type="Gene3D" id="3.40.1390.10">
    <property type="entry name" value="MurE/MurF, N-terminal domain"/>
    <property type="match status" value="1"/>
</dbReference>
<dbReference type="AlphaFoldDB" id="A0A1W1BNZ7"/>
<evidence type="ECO:0000256" key="1">
    <source>
        <dbReference type="ARBA" id="ARBA00022516"/>
    </source>
</evidence>
<dbReference type="CDD" id="cd03352">
    <property type="entry name" value="LbH_LpxD"/>
    <property type="match status" value="1"/>
</dbReference>
<dbReference type="EMBL" id="FPHE01000059">
    <property type="protein sequence ID" value="SFV55195.1"/>
    <property type="molecule type" value="Genomic_DNA"/>
</dbReference>
<evidence type="ECO:0000256" key="2">
    <source>
        <dbReference type="ARBA" id="ARBA00022556"/>
    </source>
</evidence>
<sequence length="320" mass="34411">MKNYKLSDICKEIDVAFNGHNIEIDGLHTLSEATSSQISFFNDKKYKNQLSTTKAGAVLIEEQYANLLPKTTIALITDEPYLKLALASKFFAYKIETKGGHPDMGKGCDIDKRVRFGKNVKLGDSVTIMAGAYIGDSVTIGSNTLIYPSVTLYHHTIIGSNSIIHAGAVIGSDGYGFAHTKTGEHIKIYQNGNIVIEDSVEIGANTTIDRAVFGTTYIRKGCKLDNLIQIGHNCDIGEHSLMAGHVGIAGSTTMGRNVVLGGQSGTAGHLHIGDFSTIAGKSGVTKSLKGGKTYAGFPAIEHRLWLKLQAKIQGLVKKKR</sequence>
<dbReference type="GO" id="GO:0016410">
    <property type="term" value="F:N-acyltransferase activity"/>
    <property type="evidence" value="ECO:0007669"/>
    <property type="project" value="InterPro"/>
</dbReference>
<keyword evidence="2" id="KW-0441">Lipid A biosynthesis</keyword>
<evidence type="ECO:0000259" key="7">
    <source>
        <dbReference type="Pfam" id="PF04613"/>
    </source>
</evidence>
<keyword evidence="5" id="KW-0443">Lipid metabolism</keyword>
<name>A0A1W1BNZ7_9ZZZZ</name>
<dbReference type="GO" id="GO:0016020">
    <property type="term" value="C:membrane"/>
    <property type="evidence" value="ECO:0007669"/>
    <property type="project" value="GOC"/>
</dbReference>
<dbReference type="EC" id="2.3.1.191" evidence="8"/>
<gene>
    <name evidence="8" type="ORF">MNB_SV-12-318</name>
</gene>
<dbReference type="PANTHER" id="PTHR43378">
    <property type="entry name" value="UDP-3-O-ACYLGLUCOSAMINE N-ACYLTRANSFERASE"/>
    <property type="match status" value="1"/>
</dbReference>
<dbReference type="NCBIfam" id="TIGR01853">
    <property type="entry name" value="lipid_A_lpxD"/>
    <property type="match status" value="1"/>
</dbReference>
<dbReference type="Pfam" id="PF04613">
    <property type="entry name" value="LpxD"/>
    <property type="match status" value="1"/>
</dbReference>
<protein>
    <submittedName>
        <fullName evidence="8">UDP-3-O-[3-hydroxymyristoyl] glucosamine N-acyltransferase</fullName>
        <ecNumber evidence="8">2.3.1.191</ecNumber>
    </submittedName>
</protein>
<dbReference type="InterPro" id="IPR011004">
    <property type="entry name" value="Trimer_LpxA-like_sf"/>
</dbReference>
<reference evidence="8" key="1">
    <citation type="submission" date="2016-10" db="EMBL/GenBank/DDBJ databases">
        <authorList>
            <person name="de Groot N.N."/>
        </authorList>
    </citation>
    <scope>NUCLEOTIDE SEQUENCE</scope>
</reference>
<evidence type="ECO:0000256" key="4">
    <source>
        <dbReference type="ARBA" id="ARBA00022737"/>
    </source>
</evidence>
<keyword evidence="3 8" id="KW-0808">Transferase</keyword>
<dbReference type="InterPro" id="IPR020573">
    <property type="entry name" value="UDP_GlcNAc_AcTrfase_non-rep"/>
</dbReference>
<dbReference type="GO" id="GO:0103118">
    <property type="term" value="F:UDP-3-O-[(3R)-3-hydroxyacyl]-glucosamine N-acyltransferase activity"/>
    <property type="evidence" value="ECO:0007669"/>
    <property type="project" value="UniProtKB-EC"/>
</dbReference>
<keyword evidence="1" id="KW-0444">Lipid biosynthesis</keyword>
<dbReference type="Pfam" id="PF00132">
    <property type="entry name" value="Hexapep"/>
    <property type="match status" value="1"/>
</dbReference>
<feature type="domain" description="UDP-3-O-[3-hydroxymyristoyl] glucosamine N-acyltransferase non-repeat region" evidence="7">
    <location>
        <begin position="21"/>
        <end position="89"/>
    </location>
</feature>
<accession>A0A1W1BNZ7</accession>
<evidence type="ECO:0000313" key="8">
    <source>
        <dbReference type="EMBL" id="SFV55195.1"/>
    </source>
</evidence>
<dbReference type="SUPFAM" id="SSF51161">
    <property type="entry name" value="Trimeric LpxA-like enzymes"/>
    <property type="match status" value="1"/>
</dbReference>
<dbReference type="Gene3D" id="2.160.10.10">
    <property type="entry name" value="Hexapeptide repeat proteins"/>
    <property type="match status" value="1"/>
</dbReference>
<evidence type="ECO:0000256" key="5">
    <source>
        <dbReference type="ARBA" id="ARBA00023098"/>
    </source>
</evidence>